<feature type="transmembrane region" description="Helical" evidence="1">
    <location>
        <begin position="74"/>
        <end position="93"/>
    </location>
</feature>
<accession>A0A929PZG9</accession>
<feature type="transmembrane region" description="Helical" evidence="1">
    <location>
        <begin position="17"/>
        <end position="39"/>
    </location>
</feature>
<reference evidence="2" key="1">
    <citation type="submission" date="2020-10" db="EMBL/GenBank/DDBJ databases">
        <title>Mucilaginibacter mali sp. nov., isolated from rhizosphere soil of apple orchard.</title>
        <authorList>
            <person name="Lee J.-S."/>
            <person name="Kim H.S."/>
            <person name="Kim J.-S."/>
        </authorList>
    </citation>
    <scope>NUCLEOTIDE SEQUENCE</scope>
    <source>
        <strain evidence="2">KCTC 22746</strain>
    </source>
</reference>
<dbReference type="InterPro" id="IPR012861">
    <property type="entry name" value="DUF1634"/>
</dbReference>
<name>A0A929PZG9_9SPHI</name>
<dbReference type="AlphaFoldDB" id="A0A929PZG9"/>
<dbReference type="Pfam" id="PF07843">
    <property type="entry name" value="DUF1634"/>
    <property type="match status" value="1"/>
</dbReference>
<gene>
    <name evidence="2" type="ORF">IRJ16_21155</name>
</gene>
<dbReference type="EMBL" id="JADFFL010000011">
    <property type="protein sequence ID" value="MBE9664402.1"/>
    <property type="molecule type" value="Genomic_DNA"/>
</dbReference>
<evidence type="ECO:0000313" key="2">
    <source>
        <dbReference type="EMBL" id="MBE9664402.1"/>
    </source>
</evidence>
<keyword evidence="1" id="KW-0472">Membrane</keyword>
<comment type="caution">
    <text evidence="2">The sequence shown here is derived from an EMBL/GenBank/DDBJ whole genome shotgun (WGS) entry which is preliminary data.</text>
</comment>
<feature type="transmembrane region" description="Helical" evidence="1">
    <location>
        <begin position="105"/>
        <end position="126"/>
    </location>
</feature>
<keyword evidence="1" id="KW-0812">Transmembrane</keyword>
<sequence length="127" mass="13874">MAAGNFKDKDMQSIIGWILRVGVIVSMTVVVFGGAVYLYRHGHSIPDYSAFNGVPQFVYPSNIISGILAFRGRAIIQAGIILLISTPVLRIIFSFIGFIIEKDRLYTFISLLVLLIIVASMLSGHAG</sequence>
<dbReference type="RefSeq" id="WP_194113647.1">
    <property type="nucleotide sequence ID" value="NZ_JADFFL010000011.1"/>
</dbReference>
<keyword evidence="3" id="KW-1185">Reference proteome</keyword>
<proteinExistence type="predicted"/>
<organism evidence="2 3">
    <name type="scientific">Mucilaginibacter myungsuensis</name>
    <dbReference type="NCBI Taxonomy" id="649104"/>
    <lineage>
        <taxon>Bacteria</taxon>
        <taxon>Pseudomonadati</taxon>
        <taxon>Bacteroidota</taxon>
        <taxon>Sphingobacteriia</taxon>
        <taxon>Sphingobacteriales</taxon>
        <taxon>Sphingobacteriaceae</taxon>
        <taxon>Mucilaginibacter</taxon>
    </lineage>
</organism>
<protein>
    <submittedName>
        <fullName evidence="2">DUF1634 domain-containing protein</fullName>
    </submittedName>
</protein>
<evidence type="ECO:0000313" key="3">
    <source>
        <dbReference type="Proteomes" id="UP000622475"/>
    </source>
</evidence>
<evidence type="ECO:0000256" key="1">
    <source>
        <dbReference type="SAM" id="Phobius"/>
    </source>
</evidence>
<dbReference type="Proteomes" id="UP000622475">
    <property type="component" value="Unassembled WGS sequence"/>
</dbReference>
<keyword evidence="1" id="KW-1133">Transmembrane helix</keyword>